<evidence type="ECO:0000313" key="5">
    <source>
        <dbReference type="EMBL" id="QIX01503.1"/>
    </source>
</evidence>
<evidence type="ECO:0000256" key="3">
    <source>
        <dbReference type="SAM" id="MobiDB-lite"/>
    </source>
</evidence>
<dbReference type="SMART" id="SM00322">
    <property type="entry name" value="KH"/>
    <property type="match status" value="8"/>
</dbReference>
<feature type="region of interest" description="Disordered" evidence="3">
    <location>
        <begin position="744"/>
        <end position="767"/>
    </location>
</feature>
<organism evidence="5 6">
    <name type="scientific">Peltaster fructicola</name>
    <dbReference type="NCBI Taxonomy" id="286661"/>
    <lineage>
        <taxon>Eukaryota</taxon>
        <taxon>Fungi</taxon>
        <taxon>Dikarya</taxon>
        <taxon>Ascomycota</taxon>
        <taxon>Pezizomycotina</taxon>
        <taxon>Dothideomycetes</taxon>
        <taxon>Dothideomycetes incertae sedis</taxon>
        <taxon>Peltaster</taxon>
    </lineage>
</organism>
<accession>A0A6H0Y3C0</accession>
<evidence type="ECO:0000256" key="1">
    <source>
        <dbReference type="ARBA" id="ARBA00022737"/>
    </source>
</evidence>
<proteinExistence type="predicted"/>
<dbReference type="InterPro" id="IPR004088">
    <property type="entry name" value="KH_dom_type_1"/>
</dbReference>
<feature type="domain" description="K Homology" evidence="4">
    <location>
        <begin position="361"/>
        <end position="434"/>
    </location>
</feature>
<dbReference type="OrthoDB" id="10027144at2759"/>
<feature type="domain" description="K Homology" evidence="4">
    <location>
        <begin position="952"/>
        <end position="1023"/>
    </location>
</feature>
<evidence type="ECO:0000259" key="4">
    <source>
        <dbReference type="SMART" id="SM00322"/>
    </source>
</evidence>
<dbReference type="Proteomes" id="UP000503462">
    <property type="component" value="Chromosome 5"/>
</dbReference>
<feature type="region of interest" description="Disordered" evidence="3">
    <location>
        <begin position="1"/>
        <end position="88"/>
    </location>
</feature>
<protein>
    <recommendedName>
        <fullName evidence="4">K Homology domain-containing protein</fullName>
    </recommendedName>
</protein>
<reference evidence="5 6" key="1">
    <citation type="journal article" date="2016" name="Sci. Rep.">
        <title>Peltaster fructicola genome reveals evolution from an invasive phytopathogen to an ectophytic parasite.</title>
        <authorList>
            <person name="Xu C."/>
            <person name="Chen H."/>
            <person name="Gleason M.L."/>
            <person name="Xu J.R."/>
            <person name="Liu H."/>
            <person name="Zhang R."/>
            <person name="Sun G."/>
        </authorList>
    </citation>
    <scope>NUCLEOTIDE SEQUENCE [LARGE SCALE GENOMIC DNA]</scope>
    <source>
        <strain evidence="5 6">LNHT1506</strain>
    </source>
</reference>
<feature type="domain" description="K Homology" evidence="4">
    <location>
        <begin position="243"/>
        <end position="321"/>
    </location>
</feature>
<feature type="domain" description="K Homology" evidence="4">
    <location>
        <begin position="1024"/>
        <end position="1136"/>
    </location>
</feature>
<dbReference type="InterPro" id="IPR036612">
    <property type="entry name" value="KH_dom_type_1_sf"/>
</dbReference>
<dbReference type="PROSITE" id="PS50084">
    <property type="entry name" value="KH_TYPE_1"/>
    <property type="match status" value="7"/>
</dbReference>
<dbReference type="Pfam" id="PF22952">
    <property type="entry name" value="KH_11"/>
    <property type="match status" value="1"/>
</dbReference>
<dbReference type="InterPro" id="IPR054548">
    <property type="entry name" value="SCP160-like_KH"/>
</dbReference>
<feature type="compositionally biased region" description="Basic and acidic residues" evidence="3">
    <location>
        <begin position="23"/>
        <end position="32"/>
    </location>
</feature>
<gene>
    <name evidence="5" type="ORF">AMS68_007020</name>
</gene>
<dbReference type="Gene3D" id="3.30.1370.10">
    <property type="entry name" value="K Homology domain, type 1"/>
    <property type="match status" value="7"/>
</dbReference>
<feature type="compositionally biased region" description="Polar residues" evidence="3">
    <location>
        <begin position="1"/>
        <end position="15"/>
    </location>
</feature>
<dbReference type="SUPFAM" id="SSF54791">
    <property type="entry name" value="Eukaryotic type KH-domain (KH-domain type I)"/>
    <property type="match status" value="6"/>
</dbReference>
<dbReference type="Pfam" id="PF00013">
    <property type="entry name" value="KH_1"/>
    <property type="match status" value="6"/>
</dbReference>
<dbReference type="GO" id="GO:0003723">
    <property type="term" value="F:RNA binding"/>
    <property type="evidence" value="ECO:0007669"/>
    <property type="project" value="UniProtKB-UniRule"/>
</dbReference>
<feature type="domain" description="K Homology" evidence="4">
    <location>
        <begin position="702"/>
        <end position="790"/>
    </location>
</feature>
<dbReference type="EMBL" id="CP051143">
    <property type="protein sequence ID" value="QIX01503.1"/>
    <property type="molecule type" value="Genomic_DNA"/>
</dbReference>
<feature type="compositionally biased region" description="Low complexity" evidence="3">
    <location>
        <begin position="135"/>
        <end position="148"/>
    </location>
</feature>
<feature type="domain" description="K Homology" evidence="4">
    <location>
        <begin position="1140"/>
        <end position="1210"/>
    </location>
</feature>
<dbReference type="PANTHER" id="PTHR10288">
    <property type="entry name" value="KH DOMAIN CONTAINING RNA BINDING PROTEIN"/>
    <property type="match status" value="1"/>
</dbReference>
<feature type="compositionally biased region" description="Polar residues" evidence="3">
    <location>
        <begin position="153"/>
        <end position="167"/>
    </location>
</feature>
<dbReference type="CDD" id="cd02394">
    <property type="entry name" value="KH-I_Vigilin_rpt6"/>
    <property type="match status" value="2"/>
</dbReference>
<feature type="region of interest" description="Disordered" evidence="3">
    <location>
        <begin position="1056"/>
        <end position="1105"/>
    </location>
</feature>
<keyword evidence="1" id="KW-0677">Repeat</keyword>
<sequence>MASEGSNVNGTNGNALTAAERLMQQHDAHETHNPTIEDVPDEDIIAHPPPSGIPNSGQDGTAAQNGLSAKAAGKQPAKDTPAKSSNKLDTASEELFPALGAPKAPAANAAASMWSKKPTSTTTNGAPNGTAYGHSASTTTSRASTPASGILTPASTAPSARRQTPQMSLPGRYTESINLHQSVLKKRDELKRPVGEILRDINKKSKATVEMRQGPNGVQIFEGTGPVDAVRTALKEVAGQLCTTQNLKVPVPVSVRGKIVGKQGTTIQAISKASGARIQISKQDAAEILEDDDLSATVDVVIEGDPFAVQIAKQDILKIAPQSSADRSPATFTPQSNLPIQLSGDRQAIANARAEIDSLVAQLQRELTIDQTQIERGRHQFIVGNMGISQDEFMAETGCSIVLPPDGDESEDIYVVGPPERIEAGINKVMDLAHAAAAKDAQAHARAITRYLQQRQAIQQLERQHNARIVPDSAGQWQIYARDGKDALKARSDIMNLVSGHPPSRFAPLDVDPFYHNHLRQAAAQHIREQHGVRMVVPGESEDGPILLVFEDRVPSPDYELPRRAPAAQDVKTYQQALEQAQQHILDLISGQQQIVSQELEAPIKFHDKIKRHIARHQESQAEDHIPVQVLYGAEQPGAPAARRTPAPSMNLRGPQDSVDALFESLLAFIEQEKQDETERGFTLDFLSQKKHLQDLVKRLEDESTHRLIIAPAYHRDLIGQGGSQVNRLQERYGVRVQFPRTNKVTDDATSEAGDAPAAKRNNQPPNEVVIKGPSRGADACRDEILSLLQYLKDNSHTATVSVAPNQLPSLIGSGGREMDALRLESGAQIDVPSAKDIADGQRAEIKLKGSKQAVETAKKLIEEKAKVFDNSVTRSIDVDRRHHRVIIGPQGSTLIGLLEKAGGPTDTRGRSRAVRFPKTAEEGNSIRIEGQTAMVDKLCASILSMVAEQESQTTDVVEVKPDKHRLLIGRGGEAKRQLEQQFSVNISIPRETETGPQRSQVRVTGQPDNVGKCKAHITEITKEQEGETVQIPRKFHHAIADNGQFFRRLRNDHKVTVDHSGQRPPPRNAAPAPSRSKGGAVPLITDEPGANSNSHSWESHNLHTSEEAGDIPWVLLGPSPEAVAAARAKLDKALDEVSSRDTVGYLILPDPRLYRHVIGPGGSEINRIRTQTGTKIQVPRDQKSGEAIEISGNKSGVEEARDIILEIVQNNA</sequence>
<dbReference type="InterPro" id="IPR004087">
    <property type="entry name" value="KH_dom"/>
</dbReference>
<feature type="region of interest" description="Disordered" evidence="3">
    <location>
        <begin position="109"/>
        <end position="172"/>
    </location>
</feature>
<feature type="domain" description="K Homology" evidence="4">
    <location>
        <begin position="871"/>
        <end position="948"/>
    </location>
</feature>
<feature type="domain" description="K Homology" evidence="4">
    <location>
        <begin position="795"/>
        <end position="867"/>
    </location>
</feature>
<dbReference type="CDD" id="cd22408">
    <property type="entry name" value="KH-I_Vigilin_rpt4"/>
    <property type="match status" value="1"/>
</dbReference>
<keyword evidence="2" id="KW-0694">RNA-binding</keyword>
<keyword evidence="6" id="KW-1185">Reference proteome</keyword>
<evidence type="ECO:0000313" key="6">
    <source>
        <dbReference type="Proteomes" id="UP000503462"/>
    </source>
</evidence>
<feature type="compositionally biased region" description="Polar residues" evidence="3">
    <location>
        <begin position="53"/>
        <end position="67"/>
    </location>
</feature>
<name>A0A6H0Y3C0_9PEZI</name>
<evidence type="ECO:0000256" key="2">
    <source>
        <dbReference type="PROSITE-ProRule" id="PRU00117"/>
    </source>
</evidence>
<dbReference type="AlphaFoldDB" id="A0A6H0Y3C0"/>
<feature type="compositionally biased region" description="Polar residues" evidence="3">
    <location>
        <begin position="117"/>
        <end position="127"/>
    </location>
</feature>